<name>A0A2P2GTX2_STREW</name>
<protein>
    <recommendedName>
        <fullName evidence="5">Chaplin domain-containing protein</fullName>
    </recommendedName>
</protein>
<accession>A0A2P2GTX2</accession>
<evidence type="ECO:0000256" key="2">
    <source>
        <dbReference type="SAM" id="SignalP"/>
    </source>
</evidence>
<dbReference type="EMBL" id="LAQS01000006">
    <property type="protein sequence ID" value="KKZ74948.1"/>
    <property type="molecule type" value="Genomic_DNA"/>
</dbReference>
<dbReference type="OrthoDB" id="10003601at2"/>
<comment type="caution">
    <text evidence="3">The sequence shown here is derived from an EMBL/GenBank/DDBJ whole genome shotgun (WGS) entry which is preliminary data.</text>
</comment>
<evidence type="ECO:0000313" key="4">
    <source>
        <dbReference type="Proteomes" id="UP000265325"/>
    </source>
</evidence>
<sequence length="77" mass="7510">MKIAQRTLAVVALAGAALSTAGTSYADGPGGSGLVSRGDHADVTSEGVGGDVNKGVGELVLRQPLVAVEGVNTGHII</sequence>
<feature type="region of interest" description="Disordered" evidence="1">
    <location>
        <begin position="21"/>
        <end position="50"/>
    </location>
</feature>
<dbReference type="Proteomes" id="UP000265325">
    <property type="component" value="Unassembled WGS sequence"/>
</dbReference>
<gene>
    <name evidence="3" type="ORF">VO63_05790</name>
</gene>
<evidence type="ECO:0000313" key="3">
    <source>
        <dbReference type="EMBL" id="KKZ74948.1"/>
    </source>
</evidence>
<proteinExistence type="predicted"/>
<keyword evidence="4" id="KW-1185">Reference proteome</keyword>
<evidence type="ECO:0000256" key="1">
    <source>
        <dbReference type="SAM" id="MobiDB-lite"/>
    </source>
</evidence>
<evidence type="ECO:0008006" key="5">
    <source>
        <dbReference type="Google" id="ProtNLM"/>
    </source>
</evidence>
<dbReference type="RefSeq" id="WP_046906449.1">
    <property type="nucleotide sequence ID" value="NZ_BAAAXG010000026.1"/>
</dbReference>
<feature type="chain" id="PRO_5015180794" description="Chaplin domain-containing protein" evidence="2">
    <location>
        <begin position="27"/>
        <end position="77"/>
    </location>
</feature>
<reference evidence="3 4" key="1">
    <citation type="submission" date="2015-05" db="EMBL/GenBank/DDBJ databases">
        <title>Draft Genome assembly of Streptomyces showdoensis.</title>
        <authorList>
            <person name="Thapa K.K."/>
            <person name="Metsa-Ketela M."/>
        </authorList>
    </citation>
    <scope>NUCLEOTIDE SEQUENCE [LARGE SCALE GENOMIC DNA]</scope>
    <source>
        <strain evidence="3 4">ATCC 15227</strain>
    </source>
</reference>
<feature type="signal peptide" evidence="2">
    <location>
        <begin position="1"/>
        <end position="26"/>
    </location>
</feature>
<organism evidence="3 4">
    <name type="scientific">Streptomyces showdoensis</name>
    <dbReference type="NCBI Taxonomy" id="68268"/>
    <lineage>
        <taxon>Bacteria</taxon>
        <taxon>Bacillati</taxon>
        <taxon>Actinomycetota</taxon>
        <taxon>Actinomycetes</taxon>
        <taxon>Kitasatosporales</taxon>
        <taxon>Streptomycetaceae</taxon>
        <taxon>Streptomyces</taxon>
    </lineage>
</organism>
<dbReference type="AlphaFoldDB" id="A0A2P2GTX2"/>
<keyword evidence="2" id="KW-0732">Signal</keyword>